<dbReference type="Gene3D" id="1.10.150.690">
    <property type="entry name" value="DUF2063"/>
    <property type="match status" value="1"/>
</dbReference>
<evidence type="ECO:0000259" key="1">
    <source>
        <dbReference type="Pfam" id="PF09836"/>
    </source>
</evidence>
<protein>
    <recommendedName>
        <fullName evidence="1">Putative DNA-binding domain-containing protein</fullName>
    </recommendedName>
</protein>
<dbReference type="EMBL" id="BMYU01000001">
    <property type="protein sequence ID" value="GGX31260.1"/>
    <property type="molecule type" value="Genomic_DNA"/>
</dbReference>
<sequence>MQNHESPDLTWQATLLDAIRQRDTDVQKLSGLLVSPFENGLHLYRDSQRAQRRQVLKQAYPVLCQLVGVQCFHALADTYAEETPSLSGDLHLYGASFSDFVCQSPLCAGYPYLAEVARLEWQVHRIYYAADQKLLTLHQLISQCGAEIDRMMQVKLKISDCVQIMQFKGNVTEIWLAHQNGDVDGLAWQEYGQYAVVSRPVWRAEVSVISAPEFQALSSIAAGNALGYALTHLLVAESVSPEQVLQCVQRWLALGVFAAE</sequence>
<proteinExistence type="predicted"/>
<organism evidence="2 3">
    <name type="scientific">Undibacterium squillarum</name>
    <dbReference type="NCBI Taxonomy" id="1131567"/>
    <lineage>
        <taxon>Bacteria</taxon>
        <taxon>Pseudomonadati</taxon>
        <taxon>Pseudomonadota</taxon>
        <taxon>Betaproteobacteria</taxon>
        <taxon>Burkholderiales</taxon>
        <taxon>Oxalobacteraceae</taxon>
        <taxon>Undibacterium</taxon>
    </lineage>
</organism>
<comment type="caution">
    <text evidence="2">The sequence shown here is derived from an EMBL/GenBank/DDBJ whole genome shotgun (WGS) entry which is preliminary data.</text>
</comment>
<evidence type="ECO:0000313" key="2">
    <source>
        <dbReference type="EMBL" id="GGX31260.1"/>
    </source>
</evidence>
<dbReference type="RefSeq" id="WP_189355462.1">
    <property type="nucleotide sequence ID" value="NZ_BMYU01000001.1"/>
</dbReference>
<evidence type="ECO:0000313" key="3">
    <source>
        <dbReference type="Proteomes" id="UP000653343"/>
    </source>
</evidence>
<dbReference type="Pfam" id="PF09836">
    <property type="entry name" value="DUF2063"/>
    <property type="match status" value="1"/>
</dbReference>
<dbReference type="InterPro" id="IPR044922">
    <property type="entry name" value="DUF2063_N_sf"/>
</dbReference>
<gene>
    <name evidence="2" type="ORF">GCM10010946_05460</name>
</gene>
<dbReference type="InterPro" id="IPR018640">
    <property type="entry name" value="DUF2063"/>
</dbReference>
<keyword evidence="3" id="KW-1185">Reference proteome</keyword>
<name>A0ABQ2XSN2_9BURK</name>
<feature type="domain" description="Putative DNA-binding" evidence="1">
    <location>
        <begin position="11"/>
        <end position="101"/>
    </location>
</feature>
<accession>A0ABQ2XSN2</accession>
<dbReference type="Proteomes" id="UP000653343">
    <property type="component" value="Unassembled WGS sequence"/>
</dbReference>
<reference evidence="3" key="1">
    <citation type="journal article" date="2019" name="Int. J. Syst. Evol. Microbiol.">
        <title>The Global Catalogue of Microorganisms (GCM) 10K type strain sequencing project: providing services to taxonomists for standard genome sequencing and annotation.</title>
        <authorList>
            <consortium name="The Broad Institute Genomics Platform"/>
            <consortium name="The Broad Institute Genome Sequencing Center for Infectious Disease"/>
            <person name="Wu L."/>
            <person name="Ma J."/>
        </authorList>
    </citation>
    <scope>NUCLEOTIDE SEQUENCE [LARGE SCALE GENOMIC DNA]</scope>
    <source>
        <strain evidence="3">KCTC 23917</strain>
    </source>
</reference>